<dbReference type="HAMAP" id="MF_00365">
    <property type="entry name" value="RecF"/>
    <property type="match status" value="1"/>
</dbReference>
<gene>
    <name evidence="9" type="primary">recF</name>
    <name evidence="12" type="ORF">G01um101477_574</name>
</gene>
<feature type="domain" description="RecF/RecN/SMC N-terminal" evidence="11">
    <location>
        <begin position="2"/>
        <end position="348"/>
    </location>
</feature>
<dbReference type="GO" id="GO:0000731">
    <property type="term" value="P:DNA synthesis involved in DNA repair"/>
    <property type="evidence" value="ECO:0007669"/>
    <property type="project" value="TreeGrafter"/>
</dbReference>
<evidence type="ECO:0000256" key="5">
    <source>
        <dbReference type="ARBA" id="ARBA00022705"/>
    </source>
</evidence>
<keyword evidence="9 10" id="KW-0742">SOS response</keyword>
<dbReference type="EMBL" id="VMFF01000060">
    <property type="protein sequence ID" value="TSC65206.1"/>
    <property type="molecule type" value="Genomic_DNA"/>
</dbReference>
<keyword evidence="4 9" id="KW-0963">Cytoplasm</keyword>
<dbReference type="InterPro" id="IPR027417">
    <property type="entry name" value="P-loop_NTPase"/>
</dbReference>
<evidence type="ECO:0000256" key="2">
    <source>
        <dbReference type="ARBA" id="ARBA00008016"/>
    </source>
</evidence>
<name>A0A554JA61_9BACT</name>
<keyword evidence="5 9" id="KW-0235">DNA replication</keyword>
<sequence length="359" mass="41312">MHIKNIQLKNFRNHQDLNLDFTSDFVVFHGPNATGKTNLLESIYFLSLFKSFRDASTYLFSKGTFNLQLKAVIERGGKEHELEVFLENRGGKIFANFKLDGVRKTKNQIESYITAVIFDPTHVDLLNKAPEDRRKYLNILLSQKSSEYMENLYNYKKVITQKNQLLQSIRSGKASPFELTAWNDQLALFGSAIIEQRRQYVNYLNQTISEVYAAVSGFARPIDVEYIGLTGDNKTEIHSNFKKALFDNQQKEIMAGTSLIGPHRDDFTLKSEGLYLAPFSSRGELRSQVLSLKILELEFLKEEQDNPILLLDDVLSELDEDRRVFLLKYLKGRFQTFITSTVPVEMEAQHVNLKQLSLS</sequence>
<dbReference type="PANTHER" id="PTHR32182:SF0">
    <property type="entry name" value="DNA REPLICATION AND REPAIR PROTEIN RECF"/>
    <property type="match status" value="1"/>
</dbReference>
<dbReference type="Proteomes" id="UP000319613">
    <property type="component" value="Unassembled WGS sequence"/>
</dbReference>
<evidence type="ECO:0000256" key="8">
    <source>
        <dbReference type="ARBA" id="ARBA00023125"/>
    </source>
</evidence>
<reference evidence="12 13" key="1">
    <citation type="submission" date="2017-07" db="EMBL/GenBank/DDBJ databases">
        <title>Mechanisms for carbon and nitrogen cycling indicate functional differentiation within the Candidate Phyla Radiation.</title>
        <authorList>
            <person name="Danczak R.E."/>
            <person name="Johnston M.D."/>
            <person name="Kenah C."/>
            <person name="Slattery M."/>
            <person name="Wrighton K.C."/>
            <person name="Wilkins M.J."/>
        </authorList>
    </citation>
    <scope>NUCLEOTIDE SEQUENCE [LARGE SCALE GENOMIC DNA]</scope>
    <source>
        <strain evidence="12">Gr01-1014_77</strain>
    </source>
</reference>
<keyword evidence="9 10" id="KW-0227">DNA damage</keyword>
<dbReference type="GO" id="GO:0005737">
    <property type="term" value="C:cytoplasm"/>
    <property type="evidence" value="ECO:0007669"/>
    <property type="project" value="UniProtKB-SubCell"/>
</dbReference>
<evidence type="ECO:0000256" key="7">
    <source>
        <dbReference type="ARBA" id="ARBA00022840"/>
    </source>
</evidence>
<evidence type="ECO:0000313" key="13">
    <source>
        <dbReference type="Proteomes" id="UP000319613"/>
    </source>
</evidence>
<dbReference type="SUPFAM" id="SSF52540">
    <property type="entry name" value="P-loop containing nucleoside triphosphate hydrolases"/>
    <property type="match status" value="1"/>
</dbReference>
<dbReference type="InterPro" id="IPR018078">
    <property type="entry name" value="DNA-binding_RecF_CS"/>
</dbReference>
<keyword evidence="9 10" id="KW-0234">DNA repair</keyword>
<evidence type="ECO:0000313" key="12">
    <source>
        <dbReference type="EMBL" id="TSC65206.1"/>
    </source>
</evidence>
<dbReference type="Pfam" id="PF02463">
    <property type="entry name" value="SMC_N"/>
    <property type="match status" value="1"/>
</dbReference>
<dbReference type="GO" id="GO:0006260">
    <property type="term" value="P:DNA replication"/>
    <property type="evidence" value="ECO:0007669"/>
    <property type="project" value="UniProtKB-UniRule"/>
</dbReference>
<dbReference type="PROSITE" id="PS00618">
    <property type="entry name" value="RECF_2"/>
    <property type="match status" value="1"/>
</dbReference>
<dbReference type="Gene3D" id="3.40.50.300">
    <property type="entry name" value="P-loop containing nucleotide triphosphate hydrolases"/>
    <property type="match status" value="1"/>
</dbReference>
<protein>
    <recommendedName>
        <fullName evidence="3 9">DNA replication and repair protein RecF</fullName>
    </recommendedName>
</protein>
<feature type="binding site" evidence="9">
    <location>
        <begin position="30"/>
        <end position="37"/>
    </location>
    <ligand>
        <name>ATP</name>
        <dbReference type="ChEBI" id="CHEBI:30616"/>
    </ligand>
</feature>
<dbReference type="PANTHER" id="PTHR32182">
    <property type="entry name" value="DNA REPLICATION AND REPAIR PROTEIN RECF"/>
    <property type="match status" value="1"/>
</dbReference>
<evidence type="ECO:0000256" key="1">
    <source>
        <dbReference type="ARBA" id="ARBA00004496"/>
    </source>
</evidence>
<dbReference type="InterPro" id="IPR001238">
    <property type="entry name" value="DNA-binding_RecF"/>
</dbReference>
<keyword evidence="8 9" id="KW-0238">DNA-binding</keyword>
<organism evidence="12 13">
    <name type="scientific">Candidatus Doudnabacteria bacterium Gr01-1014_77</name>
    <dbReference type="NCBI Taxonomy" id="2017133"/>
    <lineage>
        <taxon>Bacteria</taxon>
        <taxon>Candidatus Doudnaibacteriota</taxon>
    </lineage>
</organism>
<keyword evidence="7 9" id="KW-0067">ATP-binding</keyword>
<evidence type="ECO:0000256" key="3">
    <source>
        <dbReference type="ARBA" id="ARBA00020170"/>
    </source>
</evidence>
<dbReference type="GO" id="GO:0005524">
    <property type="term" value="F:ATP binding"/>
    <property type="evidence" value="ECO:0007669"/>
    <property type="project" value="UniProtKB-UniRule"/>
</dbReference>
<evidence type="ECO:0000256" key="6">
    <source>
        <dbReference type="ARBA" id="ARBA00022741"/>
    </source>
</evidence>
<comment type="function">
    <text evidence="9 10">The RecF protein is involved in DNA metabolism; it is required for DNA replication and normal SOS inducibility. RecF binds preferentially to single-stranded, linear DNA. It also seems to bind ATP.</text>
</comment>
<dbReference type="NCBIfam" id="TIGR00611">
    <property type="entry name" value="recf"/>
    <property type="match status" value="1"/>
</dbReference>
<accession>A0A554JA61</accession>
<proteinExistence type="inferred from homology"/>
<comment type="subcellular location">
    <subcellularLocation>
        <location evidence="1 9 10">Cytoplasm</location>
    </subcellularLocation>
</comment>
<evidence type="ECO:0000256" key="9">
    <source>
        <dbReference type="HAMAP-Rule" id="MF_00365"/>
    </source>
</evidence>
<dbReference type="Gene3D" id="1.20.1050.90">
    <property type="entry name" value="RecF/RecN/SMC, N-terminal domain"/>
    <property type="match status" value="1"/>
</dbReference>
<evidence type="ECO:0000256" key="10">
    <source>
        <dbReference type="RuleBase" id="RU000578"/>
    </source>
</evidence>
<dbReference type="GO" id="GO:0003697">
    <property type="term" value="F:single-stranded DNA binding"/>
    <property type="evidence" value="ECO:0007669"/>
    <property type="project" value="UniProtKB-UniRule"/>
</dbReference>
<comment type="similarity">
    <text evidence="2 9 10">Belongs to the RecF family.</text>
</comment>
<dbReference type="AlphaFoldDB" id="A0A554JA61"/>
<dbReference type="InterPro" id="IPR003395">
    <property type="entry name" value="RecF/RecN/SMC_N"/>
</dbReference>
<comment type="caution">
    <text evidence="12">The sequence shown here is derived from an EMBL/GenBank/DDBJ whole genome shotgun (WGS) entry which is preliminary data.</text>
</comment>
<keyword evidence="6 9" id="KW-0547">Nucleotide-binding</keyword>
<dbReference type="InterPro" id="IPR042174">
    <property type="entry name" value="RecF_2"/>
</dbReference>
<evidence type="ECO:0000259" key="11">
    <source>
        <dbReference type="Pfam" id="PF02463"/>
    </source>
</evidence>
<dbReference type="GO" id="GO:0009432">
    <property type="term" value="P:SOS response"/>
    <property type="evidence" value="ECO:0007669"/>
    <property type="project" value="UniProtKB-UniRule"/>
</dbReference>
<evidence type="ECO:0000256" key="4">
    <source>
        <dbReference type="ARBA" id="ARBA00022490"/>
    </source>
</evidence>
<dbReference type="GO" id="GO:0006302">
    <property type="term" value="P:double-strand break repair"/>
    <property type="evidence" value="ECO:0007669"/>
    <property type="project" value="TreeGrafter"/>
</dbReference>